<sequence>MPSDEDLSLEIAASAARLVVEEGLEYGPAKQRALKSLGLPRRTPLPDNELLEEQVREYLAIFCADTQPAELLALRELAALWMERLAEFRPHLCGAVWRGTATRLSPIHLQLFCDDSKAAEIALLNWRVDYEVGSTAGPRGQSVDQLILAAPCRALNESVTLALTILDHDDLRGALKPDHRGRSERGDLAALRRLLEQEAPPSPAPHP</sequence>
<comment type="caution">
    <text evidence="1">The sequence shown here is derived from an EMBL/GenBank/DDBJ whole genome shotgun (WGS) entry which is preliminary data.</text>
</comment>
<evidence type="ECO:0000313" key="1">
    <source>
        <dbReference type="EMBL" id="TDP09403.1"/>
    </source>
</evidence>
<dbReference type="OrthoDB" id="9157371at2"/>
<accession>A0A4R6N3J1</accession>
<organism evidence="1 2">
    <name type="scientific">Roseateles asaccharophilus</name>
    <dbReference type="NCBI Taxonomy" id="582607"/>
    <lineage>
        <taxon>Bacteria</taxon>
        <taxon>Pseudomonadati</taxon>
        <taxon>Pseudomonadota</taxon>
        <taxon>Betaproteobacteria</taxon>
        <taxon>Burkholderiales</taxon>
        <taxon>Sphaerotilaceae</taxon>
        <taxon>Roseateles</taxon>
    </lineage>
</organism>
<evidence type="ECO:0000313" key="2">
    <source>
        <dbReference type="Proteomes" id="UP000295357"/>
    </source>
</evidence>
<dbReference type="RefSeq" id="WP_133604015.1">
    <property type="nucleotide sequence ID" value="NZ_JAUFPJ010000003.1"/>
</dbReference>
<name>A0A4R6N3J1_9BURK</name>
<gene>
    <name evidence="1" type="ORF">DFR39_105243</name>
</gene>
<dbReference type="Proteomes" id="UP000295357">
    <property type="component" value="Unassembled WGS sequence"/>
</dbReference>
<reference evidence="1 2" key="1">
    <citation type="submission" date="2019-03" db="EMBL/GenBank/DDBJ databases">
        <title>Genomic Encyclopedia of Type Strains, Phase IV (KMG-IV): sequencing the most valuable type-strain genomes for metagenomic binning, comparative biology and taxonomic classification.</title>
        <authorList>
            <person name="Goeker M."/>
        </authorList>
    </citation>
    <scope>NUCLEOTIDE SEQUENCE [LARGE SCALE GENOMIC DNA]</scope>
    <source>
        <strain evidence="1 2">DSM 25082</strain>
    </source>
</reference>
<keyword evidence="2" id="KW-1185">Reference proteome</keyword>
<evidence type="ECO:0008006" key="3">
    <source>
        <dbReference type="Google" id="ProtNLM"/>
    </source>
</evidence>
<protein>
    <recommendedName>
        <fullName evidence="3">Nucleotidyltransferase</fullName>
    </recommendedName>
</protein>
<dbReference type="EMBL" id="SNXE01000005">
    <property type="protein sequence ID" value="TDP09403.1"/>
    <property type="molecule type" value="Genomic_DNA"/>
</dbReference>
<dbReference type="AlphaFoldDB" id="A0A4R6N3J1"/>
<proteinExistence type="predicted"/>